<gene>
    <name evidence="1" type="ORF">PARHAE_01642</name>
</gene>
<protein>
    <submittedName>
        <fullName evidence="1">Uncharacterized protein</fullName>
    </submittedName>
</protein>
<proteinExistence type="predicted"/>
<organism evidence="1 2">
    <name type="scientific">Paracoccus haematequi</name>
    <dbReference type="NCBI Taxonomy" id="2491866"/>
    <lineage>
        <taxon>Bacteria</taxon>
        <taxon>Pseudomonadati</taxon>
        <taxon>Pseudomonadota</taxon>
        <taxon>Alphaproteobacteria</taxon>
        <taxon>Rhodobacterales</taxon>
        <taxon>Paracoccaceae</taxon>
        <taxon>Paracoccus</taxon>
    </lineage>
</organism>
<evidence type="ECO:0000313" key="2">
    <source>
        <dbReference type="Proteomes" id="UP000270743"/>
    </source>
</evidence>
<reference evidence="1 2" key="1">
    <citation type="submission" date="2018-12" db="EMBL/GenBank/DDBJ databases">
        <authorList>
            <person name="Criscuolo A."/>
        </authorList>
    </citation>
    <scope>NUCLEOTIDE SEQUENCE [LARGE SCALE GENOMIC DNA]</scope>
    <source>
        <strain evidence="1">ACIP1116241</strain>
    </source>
</reference>
<evidence type="ECO:0000313" key="1">
    <source>
        <dbReference type="EMBL" id="VDS08458.1"/>
    </source>
</evidence>
<dbReference type="Proteomes" id="UP000270743">
    <property type="component" value="Unassembled WGS sequence"/>
</dbReference>
<name>A0A447ILP8_9RHOB</name>
<accession>A0A447ILP8</accession>
<dbReference type="EMBL" id="UZWE01000028">
    <property type="protein sequence ID" value="VDS08458.1"/>
    <property type="molecule type" value="Genomic_DNA"/>
</dbReference>
<keyword evidence="2" id="KW-1185">Reference proteome</keyword>
<sequence>MDQPGEDWIKLTFLMPEQRARRYAVMAAELPDEVRLIAESASMAAPEAGVPSSNIRRARSARACTIWAWGVSPGARLRLRIR</sequence>
<dbReference type="AlphaFoldDB" id="A0A447ILP8"/>